<dbReference type="PANTHER" id="PTHR30146">
    <property type="entry name" value="LACI-RELATED TRANSCRIPTIONAL REPRESSOR"/>
    <property type="match status" value="1"/>
</dbReference>
<dbReference type="Proteomes" id="UP000660611">
    <property type="component" value="Unassembled WGS sequence"/>
</dbReference>
<sequence length="350" mass="36093">MRGGGRPTLQEVATLAGVSMGTASSTFTRRQPVARQTRDAVLKAADALGYRPRGRAVPLGRPVTALALLTDPPTSSPDPLHVGAHQAATELGAALTVVPVGDAVVRWAVPRDRPQGALLVGAPDPRLVRHLREAGVPCVVIQPGGIDQPADAVRPHDRRAAFLATDHLLRLGHRIPPPALVIGRDGAAADQLAGHRAALRHHQRSGHADYLRLPAGSATADGRAAADALFDLVRPPTAVVCGSVALARGVLAALAERGIAVPGAVSVVALDGLTSSSPDPLDRIGAPDPAPLTVVGADRLLLGAEGIRHLAQRVRQPDLPRRVTLVDVSLRAAAATTRATGGGQVAQRRG</sequence>
<dbReference type="CDD" id="cd01392">
    <property type="entry name" value="HTH_LacI"/>
    <property type="match status" value="1"/>
</dbReference>
<name>A0A919UAG1_9ACTN</name>
<dbReference type="CDD" id="cd06267">
    <property type="entry name" value="PBP1_LacI_sugar_binding-like"/>
    <property type="match status" value="1"/>
</dbReference>
<comment type="caution">
    <text evidence="6">The sequence shown here is derived from an EMBL/GenBank/DDBJ whole genome shotgun (WGS) entry which is preliminary data.</text>
</comment>
<feature type="domain" description="HTH lacI-type" evidence="5">
    <location>
        <begin position="7"/>
        <end position="61"/>
    </location>
</feature>
<dbReference type="GO" id="GO:0003700">
    <property type="term" value="F:DNA-binding transcription factor activity"/>
    <property type="evidence" value="ECO:0007669"/>
    <property type="project" value="TreeGrafter"/>
</dbReference>
<dbReference type="AlphaFoldDB" id="A0A919UAG1"/>
<dbReference type="InterPro" id="IPR010982">
    <property type="entry name" value="Lambda_DNA-bd_dom_sf"/>
</dbReference>
<accession>A0A919UAG1</accession>
<keyword evidence="4" id="KW-0804">Transcription</keyword>
<keyword evidence="3" id="KW-0238">DNA-binding</keyword>
<organism evidence="6 7">
    <name type="scientific">Dactylosporangium siamense</name>
    <dbReference type="NCBI Taxonomy" id="685454"/>
    <lineage>
        <taxon>Bacteria</taxon>
        <taxon>Bacillati</taxon>
        <taxon>Actinomycetota</taxon>
        <taxon>Actinomycetes</taxon>
        <taxon>Micromonosporales</taxon>
        <taxon>Micromonosporaceae</taxon>
        <taxon>Dactylosporangium</taxon>
    </lineage>
</organism>
<evidence type="ECO:0000256" key="4">
    <source>
        <dbReference type="ARBA" id="ARBA00023163"/>
    </source>
</evidence>
<dbReference type="InterPro" id="IPR000843">
    <property type="entry name" value="HTH_LacI"/>
</dbReference>
<evidence type="ECO:0000313" key="6">
    <source>
        <dbReference type="EMBL" id="GIG47982.1"/>
    </source>
</evidence>
<dbReference type="PROSITE" id="PS50932">
    <property type="entry name" value="HTH_LACI_2"/>
    <property type="match status" value="1"/>
</dbReference>
<dbReference type="PANTHER" id="PTHR30146:SF148">
    <property type="entry name" value="HTH-TYPE TRANSCRIPTIONAL REPRESSOR PURR-RELATED"/>
    <property type="match status" value="1"/>
</dbReference>
<proteinExistence type="predicted"/>
<reference evidence="6" key="1">
    <citation type="submission" date="2021-01" db="EMBL/GenBank/DDBJ databases">
        <title>Whole genome shotgun sequence of Dactylosporangium siamense NBRC 106093.</title>
        <authorList>
            <person name="Komaki H."/>
            <person name="Tamura T."/>
        </authorList>
    </citation>
    <scope>NUCLEOTIDE SEQUENCE</scope>
    <source>
        <strain evidence="6">NBRC 106093</strain>
    </source>
</reference>
<keyword evidence="2" id="KW-0805">Transcription regulation</keyword>
<protein>
    <submittedName>
        <fullName evidence="6">LacI family transcriptional regulator</fullName>
    </submittedName>
</protein>
<gene>
    <name evidence="6" type="ORF">Dsi01nite_060230</name>
</gene>
<dbReference type="InterPro" id="IPR028082">
    <property type="entry name" value="Peripla_BP_I"/>
</dbReference>
<dbReference type="RefSeq" id="WP_203849696.1">
    <property type="nucleotide sequence ID" value="NZ_BAAAVW010000021.1"/>
</dbReference>
<evidence type="ECO:0000259" key="5">
    <source>
        <dbReference type="PROSITE" id="PS50932"/>
    </source>
</evidence>
<dbReference type="Gene3D" id="1.10.260.40">
    <property type="entry name" value="lambda repressor-like DNA-binding domains"/>
    <property type="match status" value="1"/>
</dbReference>
<keyword evidence="7" id="KW-1185">Reference proteome</keyword>
<dbReference type="Pfam" id="PF00532">
    <property type="entry name" value="Peripla_BP_1"/>
    <property type="match status" value="1"/>
</dbReference>
<dbReference type="EMBL" id="BONQ01000091">
    <property type="protein sequence ID" value="GIG47982.1"/>
    <property type="molecule type" value="Genomic_DNA"/>
</dbReference>
<dbReference type="SUPFAM" id="SSF47413">
    <property type="entry name" value="lambda repressor-like DNA-binding domains"/>
    <property type="match status" value="1"/>
</dbReference>
<dbReference type="InterPro" id="IPR001761">
    <property type="entry name" value="Peripla_BP/Lac1_sug-bd_dom"/>
</dbReference>
<evidence type="ECO:0000256" key="1">
    <source>
        <dbReference type="ARBA" id="ARBA00022491"/>
    </source>
</evidence>
<evidence type="ECO:0000313" key="7">
    <source>
        <dbReference type="Proteomes" id="UP000660611"/>
    </source>
</evidence>
<dbReference type="SUPFAM" id="SSF53822">
    <property type="entry name" value="Periplasmic binding protein-like I"/>
    <property type="match status" value="1"/>
</dbReference>
<dbReference type="Pfam" id="PF00356">
    <property type="entry name" value="LacI"/>
    <property type="match status" value="1"/>
</dbReference>
<evidence type="ECO:0000256" key="3">
    <source>
        <dbReference type="ARBA" id="ARBA00023125"/>
    </source>
</evidence>
<dbReference type="Gene3D" id="3.40.50.2300">
    <property type="match status" value="2"/>
</dbReference>
<evidence type="ECO:0000256" key="2">
    <source>
        <dbReference type="ARBA" id="ARBA00023015"/>
    </source>
</evidence>
<keyword evidence="1" id="KW-0678">Repressor</keyword>
<dbReference type="GO" id="GO:0000976">
    <property type="term" value="F:transcription cis-regulatory region binding"/>
    <property type="evidence" value="ECO:0007669"/>
    <property type="project" value="TreeGrafter"/>
</dbReference>
<dbReference type="SMART" id="SM00354">
    <property type="entry name" value="HTH_LACI"/>
    <property type="match status" value="1"/>
</dbReference>